<evidence type="ECO:0000256" key="7">
    <source>
        <dbReference type="ARBA" id="ARBA00023065"/>
    </source>
</evidence>
<evidence type="ECO:0000256" key="5">
    <source>
        <dbReference type="ARBA" id="ARBA00022692"/>
    </source>
</evidence>
<keyword evidence="4" id="KW-1003">Cell membrane</keyword>
<accession>A0A9E5MMS3</accession>
<dbReference type="InterPro" id="IPR048279">
    <property type="entry name" value="MdtK-like"/>
</dbReference>
<comment type="caution">
    <text evidence="11">The sequence shown here is derived from an EMBL/GenBank/DDBJ whole genome shotgun (WGS) entry which is preliminary data.</text>
</comment>
<gene>
    <name evidence="11" type="ORF">G8770_16365</name>
</gene>
<dbReference type="Pfam" id="PF01554">
    <property type="entry name" value="MatE"/>
    <property type="match status" value="2"/>
</dbReference>
<name>A0A9E5MMS3_9GAMM</name>
<protein>
    <recommendedName>
        <fullName evidence="9">Multidrug-efflux transporter</fullName>
    </recommendedName>
</protein>
<comment type="subcellular location">
    <subcellularLocation>
        <location evidence="1">Cell inner membrane</location>
        <topology evidence="1">Multi-pass membrane protein</topology>
    </subcellularLocation>
</comment>
<keyword evidence="6 10" id="KW-1133">Transmembrane helix</keyword>
<dbReference type="GO" id="GO:0005886">
    <property type="term" value="C:plasma membrane"/>
    <property type="evidence" value="ECO:0007669"/>
    <property type="project" value="UniProtKB-SubCell"/>
</dbReference>
<feature type="transmembrane region" description="Helical" evidence="10">
    <location>
        <begin position="371"/>
        <end position="390"/>
    </location>
</feature>
<feature type="transmembrane region" description="Helical" evidence="10">
    <location>
        <begin position="402"/>
        <end position="421"/>
    </location>
</feature>
<proteinExistence type="predicted"/>
<evidence type="ECO:0000256" key="2">
    <source>
        <dbReference type="ARBA" id="ARBA00022448"/>
    </source>
</evidence>
<dbReference type="GO" id="GO:0015297">
    <property type="term" value="F:antiporter activity"/>
    <property type="evidence" value="ECO:0007669"/>
    <property type="project" value="UniProtKB-KW"/>
</dbReference>
<feature type="transmembrane region" description="Helical" evidence="10">
    <location>
        <begin position="27"/>
        <end position="50"/>
    </location>
</feature>
<keyword evidence="5 10" id="KW-0812">Transmembrane</keyword>
<keyword evidence="12" id="KW-1185">Reference proteome</keyword>
<keyword evidence="2" id="KW-0813">Transport</keyword>
<evidence type="ECO:0000256" key="10">
    <source>
        <dbReference type="SAM" id="Phobius"/>
    </source>
</evidence>
<feature type="transmembrane region" description="Helical" evidence="10">
    <location>
        <begin position="116"/>
        <end position="136"/>
    </location>
</feature>
<dbReference type="NCBIfam" id="TIGR00797">
    <property type="entry name" value="matE"/>
    <property type="match status" value="1"/>
</dbReference>
<dbReference type="PANTHER" id="PTHR43298:SF2">
    <property type="entry name" value="FMN_FAD EXPORTER YEEO-RELATED"/>
    <property type="match status" value="1"/>
</dbReference>
<organism evidence="11 12">
    <name type="scientific">Pseudomaricurvus hydrocarbonicus</name>
    <dbReference type="NCBI Taxonomy" id="1470433"/>
    <lineage>
        <taxon>Bacteria</taxon>
        <taxon>Pseudomonadati</taxon>
        <taxon>Pseudomonadota</taxon>
        <taxon>Gammaproteobacteria</taxon>
        <taxon>Cellvibrionales</taxon>
        <taxon>Cellvibrionaceae</taxon>
        <taxon>Pseudomaricurvus</taxon>
    </lineage>
</organism>
<dbReference type="InterPro" id="IPR050222">
    <property type="entry name" value="MATE_MdtK"/>
</dbReference>
<dbReference type="GO" id="GO:0006811">
    <property type="term" value="P:monoatomic ion transport"/>
    <property type="evidence" value="ECO:0007669"/>
    <property type="project" value="UniProtKB-KW"/>
</dbReference>
<dbReference type="CDD" id="cd13133">
    <property type="entry name" value="MATE_like_7"/>
    <property type="match status" value="1"/>
</dbReference>
<feature type="transmembrane region" description="Helical" evidence="10">
    <location>
        <begin position="70"/>
        <end position="96"/>
    </location>
</feature>
<reference evidence="11" key="1">
    <citation type="submission" date="2020-03" db="EMBL/GenBank/DDBJ databases">
        <authorList>
            <person name="Guo F."/>
        </authorList>
    </citation>
    <scope>NUCLEOTIDE SEQUENCE</scope>
    <source>
        <strain evidence="11">JCM 30134</strain>
    </source>
</reference>
<dbReference type="Proteomes" id="UP000787472">
    <property type="component" value="Unassembled WGS sequence"/>
</dbReference>
<evidence type="ECO:0000256" key="9">
    <source>
        <dbReference type="ARBA" id="ARBA00031636"/>
    </source>
</evidence>
<dbReference type="GO" id="GO:0042910">
    <property type="term" value="F:xenobiotic transmembrane transporter activity"/>
    <property type="evidence" value="ECO:0007669"/>
    <property type="project" value="InterPro"/>
</dbReference>
<feature type="transmembrane region" description="Helical" evidence="10">
    <location>
        <begin position="143"/>
        <end position="165"/>
    </location>
</feature>
<evidence type="ECO:0000256" key="8">
    <source>
        <dbReference type="ARBA" id="ARBA00023136"/>
    </source>
</evidence>
<dbReference type="AlphaFoldDB" id="A0A9E5MMS3"/>
<evidence type="ECO:0000256" key="4">
    <source>
        <dbReference type="ARBA" id="ARBA00022475"/>
    </source>
</evidence>
<keyword evidence="8 10" id="KW-0472">Membrane</keyword>
<evidence type="ECO:0000256" key="1">
    <source>
        <dbReference type="ARBA" id="ARBA00004429"/>
    </source>
</evidence>
<evidence type="ECO:0000256" key="6">
    <source>
        <dbReference type="ARBA" id="ARBA00022989"/>
    </source>
</evidence>
<feature type="transmembrane region" description="Helical" evidence="10">
    <location>
        <begin position="171"/>
        <end position="194"/>
    </location>
</feature>
<keyword evidence="7" id="KW-0406">Ion transport</keyword>
<feature type="transmembrane region" description="Helical" evidence="10">
    <location>
        <begin position="338"/>
        <end position="359"/>
    </location>
</feature>
<sequence>MVISQGTFALMIFTDRFFMSLVSPTHVAATLGGGVAAFMCMSLWIGLLSYGNALVAQYLGAGKKSLCSRIVTQGLFIAGLCTPILWFMGYGVYLSFDGLGHDPQQLVLEKQYFEILLAWGFLTLFKACFSSFFAGIGNTKVVMIVDLLGVVINVPLSYSLIFGYAGAPEMGIAGAAWGTVLSNFTALVLFFLFYRSRSNSTEFSVADSYQFDRPLFNRYWRLGFPSGLEMFLNVAAFNVFILLFQSYGVTAGASAAIVLNWDLLSFVPMVGLHIAVISMVGRCMGAQDFQRLNSVISSGFVLGLMYSGSLALLFIFFRESLVGVFMTSATENDAIFQLSSWMMIGMASYVMADAVILVAGGVLRGAGDTRWLMVTSVLLHWLMVLAQYVVIVELQLGPKMAWMIFVGLILALALAFTLRLTGSGWRKHIPQEWTPVEAANL</sequence>
<dbReference type="EMBL" id="JAAONZ010000014">
    <property type="protein sequence ID" value="NHO67123.1"/>
    <property type="molecule type" value="Genomic_DNA"/>
</dbReference>
<dbReference type="PIRSF" id="PIRSF006603">
    <property type="entry name" value="DinF"/>
    <property type="match status" value="1"/>
</dbReference>
<feature type="transmembrane region" description="Helical" evidence="10">
    <location>
        <begin position="295"/>
        <end position="318"/>
    </location>
</feature>
<evidence type="ECO:0000313" key="12">
    <source>
        <dbReference type="Proteomes" id="UP000787472"/>
    </source>
</evidence>
<dbReference type="PANTHER" id="PTHR43298">
    <property type="entry name" value="MULTIDRUG RESISTANCE PROTEIN NORM-RELATED"/>
    <property type="match status" value="1"/>
</dbReference>
<evidence type="ECO:0000256" key="3">
    <source>
        <dbReference type="ARBA" id="ARBA00022449"/>
    </source>
</evidence>
<feature type="transmembrane region" description="Helical" evidence="10">
    <location>
        <begin position="231"/>
        <end position="257"/>
    </location>
</feature>
<evidence type="ECO:0000313" key="11">
    <source>
        <dbReference type="EMBL" id="NHO67123.1"/>
    </source>
</evidence>
<dbReference type="InterPro" id="IPR002528">
    <property type="entry name" value="MATE_fam"/>
</dbReference>
<feature type="transmembrane region" description="Helical" evidence="10">
    <location>
        <begin position="263"/>
        <end position="283"/>
    </location>
</feature>
<keyword evidence="3" id="KW-0050">Antiport</keyword>